<feature type="compositionally biased region" description="Low complexity" evidence="1">
    <location>
        <begin position="16"/>
        <end position="28"/>
    </location>
</feature>
<dbReference type="Proteomes" id="UP000324222">
    <property type="component" value="Unassembled WGS sequence"/>
</dbReference>
<organism evidence="2 3">
    <name type="scientific">Portunus trituberculatus</name>
    <name type="common">Swimming crab</name>
    <name type="synonym">Neptunus trituberculatus</name>
    <dbReference type="NCBI Taxonomy" id="210409"/>
    <lineage>
        <taxon>Eukaryota</taxon>
        <taxon>Metazoa</taxon>
        <taxon>Ecdysozoa</taxon>
        <taxon>Arthropoda</taxon>
        <taxon>Crustacea</taxon>
        <taxon>Multicrustacea</taxon>
        <taxon>Malacostraca</taxon>
        <taxon>Eumalacostraca</taxon>
        <taxon>Eucarida</taxon>
        <taxon>Decapoda</taxon>
        <taxon>Pleocyemata</taxon>
        <taxon>Brachyura</taxon>
        <taxon>Eubrachyura</taxon>
        <taxon>Portunoidea</taxon>
        <taxon>Portunidae</taxon>
        <taxon>Portuninae</taxon>
        <taxon>Portunus</taxon>
    </lineage>
</organism>
<feature type="region of interest" description="Disordered" evidence="1">
    <location>
        <begin position="1"/>
        <end position="35"/>
    </location>
</feature>
<evidence type="ECO:0000256" key="1">
    <source>
        <dbReference type="SAM" id="MobiDB-lite"/>
    </source>
</evidence>
<accession>A0A5B7ELU8</accession>
<reference evidence="2 3" key="1">
    <citation type="submission" date="2019-05" db="EMBL/GenBank/DDBJ databases">
        <title>Another draft genome of Portunus trituberculatus and its Hox gene families provides insights of decapod evolution.</title>
        <authorList>
            <person name="Jeong J.-H."/>
            <person name="Song I."/>
            <person name="Kim S."/>
            <person name="Choi T."/>
            <person name="Kim D."/>
            <person name="Ryu S."/>
            <person name="Kim W."/>
        </authorList>
    </citation>
    <scope>NUCLEOTIDE SEQUENCE [LARGE SCALE GENOMIC DNA]</scope>
    <source>
        <tissue evidence="2">Muscle</tissue>
    </source>
</reference>
<evidence type="ECO:0000313" key="3">
    <source>
        <dbReference type="Proteomes" id="UP000324222"/>
    </source>
</evidence>
<gene>
    <name evidence="2" type="ORF">E2C01_027518</name>
</gene>
<dbReference type="EMBL" id="VSRR010002993">
    <property type="protein sequence ID" value="MPC34139.1"/>
    <property type="molecule type" value="Genomic_DNA"/>
</dbReference>
<sequence>MTTFKQRNHILPPCGNPRNAAPSSSSRARSLRTGR</sequence>
<keyword evidence="3" id="KW-1185">Reference proteome</keyword>
<protein>
    <submittedName>
        <fullName evidence="2">Uncharacterized protein</fullName>
    </submittedName>
</protein>
<dbReference type="AlphaFoldDB" id="A0A5B7ELU8"/>
<comment type="caution">
    <text evidence="2">The sequence shown here is derived from an EMBL/GenBank/DDBJ whole genome shotgun (WGS) entry which is preliminary data.</text>
</comment>
<name>A0A5B7ELU8_PORTR</name>
<evidence type="ECO:0000313" key="2">
    <source>
        <dbReference type="EMBL" id="MPC34139.1"/>
    </source>
</evidence>
<proteinExistence type="predicted"/>